<dbReference type="AlphaFoldDB" id="A0A4R3URH2"/>
<dbReference type="PANTHER" id="PTHR46268">
    <property type="entry name" value="STRESS RESPONSE PROTEIN NHAX"/>
    <property type="match status" value="1"/>
</dbReference>
<dbReference type="SUPFAM" id="SSF52402">
    <property type="entry name" value="Adenine nucleotide alpha hydrolases-like"/>
    <property type="match status" value="1"/>
</dbReference>
<dbReference type="Proteomes" id="UP000294692">
    <property type="component" value="Unassembled WGS sequence"/>
</dbReference>
<dbReference type="EMBL" id="SMBX01000011">
    <property type="protein sequence ID" value="TCU93662.1"/>
    <property type="molecule type" value="Genomic_DNA"/>
</dbReference>
<accession>A0A4R3URH2</accession>
<protein>
    <submittedName>
        <fullName evidence="3">Nucleotide-binding universal stress UspA family protein</fullName>
    </submittedName>
</protein>
<proteinExistence type="inferred from homology"/>
<dbReference type="Pfam" id="PF00582">
    <property type="entry name" value="Usp"/>
    <property type="match status" value="1"/>
</dbReference>
<dbReference type="RefSeq" id="WP_132478017.1">
    <property type="nucleotide sequence ID" value="NZ_JBEBWM010000041.1"/>
</dbReference>
<evidence type="ECO:0000259" key="2">
    <source>
        <dbReference type="Pfam" id="PF00582"/>
    </source>
</evidence>
<comment type="similarity">
    <text evidence="1">Belongs to the universal stress protein A family.</text>
</comment>
<evidence type="ECO:0000256" key="1">
    <source>
        <dbReference type="ARBA" id="ARBA00008791"/>
    </source>
</evidence>
<feature type="domain" description="UspA" evidence="2">
    <location>
        <begin position="1"/>
        <end position="143"/>
    </location>
</feature>
<name>A0A4R3URH2_9BURK</name>
<dbReference type="OrthoDB" id="5512223at2"/>
<dbReference type="PRINTS" id="PR01438">
    <property type="entry name" value="UNVRSLSTRESS"/>
</dbReference>
<organism evidence="3 4">
    <name type="scientific">Paracandidimonas soli</name>
    <dbReference type="NCBI Taxonomy" id="1917182"/>
    <lineage>
        <taxon>Bacteria</taxon>
        <taxon>Pseudomonadati</taxon>
        <taxon>Pseudomonadota</taxon>
        <taxon>Betaproteobacteria</taxon>
        <taxon>Burkholderiales</taxon>
        <taxon>Alcaligenaceae</taxon>
        <taxon>Paracandidimonas</taxon>
    </lineage>
</organism>
<dbReference type="InterPro" id="IPR006016">
    <property type="entry name" value="UspA"/>
</dbReference>
<dbReference type="InterPro" id="IPR014729">
    <property type="entry name" value="Rossmann-like_a/b/a_fold"/>
</dbReference>
<evidence type="ECO:0000313" key="3">
    <source>
        <dbReference type="EMBL" id="TCU93662.1"/>
    </source>
</evidence>
<reference evidence="3 4" key="1">
    <citation type="submission" date="2019-03" db="EMBL/GenBank/DDBJ databases">
        <title>Genomic Encyclopedia of Type Strains, Phase IV (KMG-IV): sequencing the most valuable type-strain genomes for metagenomic binning, comparative biology and taxonomic classification.</title>
        <authorList>
            <person name="Goeker M."/>
        </authorList>
    </citation>
    <scope>NUCLEOTIDE SEQUENCE [LARGE SCALE GENOMIC DNA]</scope>
    <source>
        <strain evidence="3 4">DSM 100048</strain>
    </source>
</reference>
<sequence>MKTVLFPYDDSAPAQRALQYLVDFSKRCEGLTVHVLNVQSDPKLYGRYGALMDVLKQLKENATAHSKTFTDKAVATLEAAGVKAVGHPAIGEVLEEVQRVIKENDCDTVVMGTRGMGGLGNLLLGSMATQVIHGVSIPVLLVK</sequence>
<dbReference type="CDD" id="cd00293">
    <property type="entry name" value="USP-like"/>
    <property type="match status" value="1"/>
</dbReference>
<comment type="caution">
    <text evidence="3">The sequence shown here is derived from an EMBL/GenBank/DDBJ whole genome shotgun (WGS) entry which is preliminary data.</text>
</comment>
<dbReference type="PANTHER" id="PTHR46268:SF25">
    <property type="entry name" value="USPA DOMAIN PROTEIN"/>
    <property type="match status" value="1"/>
</dbReference>
<gene>
    <name evidence="3" type="ORF">EV686_11114</name>
</gene>
<dbReference type="InterPro" id="IPR006015">
    <property type="entry name" value="Universal_stress_UspA"/>
</dbReference>
<evidence type="ECO:0000313" key="4">
    <source>
        <dbReference type="Proteomes" id="UP000294692"/>
    </source>
</evidence>
<dbReference type="Gene3D" id="3.40.50.620">
    <property type="entry name" value="HUPs"/>
    <property type="match status" value="1"/>
</dbReference>
<keyword evidence="4" id="KW-1185">Reference proteome</keyword>